<dbReference type="HOGENOM" id="CLU_013565_1_1_1"/>
<dbReference type="PANTHER" id="PTHR46169:SF15">
    <property type="entry name" value="INNER CENTROMERE PROTEIN A-LIKE ISOFORM X1-RELATED"/>
    <property type="match status" value="1"/>
</dbReference>
<evidence type="ECO:0000256" key="1">
    <source>
        <dbReference type="SAM" id="MobiDB-lite"/>
    </source>
</evidence>
<dbReference type="EMBL" id="DS178278">
    <property type="protein sequence ID" value="EFP81294.2"/>
    <property type="molecule type" value="Genomic_DNA"/>
</dbReference>
<name>E3KAD7_PUCGT</name>
<dbReference type="InParanoid" id="E3KAD7"/>
<organism evidence="2 3">
    <name type="scientific">Puccinia graminis f. sp. tritici (strain CRL 75-36-700-3 / race SCCL)</name>
    <name type="common">Black stem rust fungus</name>
    <dbReference type="NCBI Taxonomy" id="418459"/>
    <lineage>
        <taxon>Eukaryota</taxon>
        <taxon>Fungi</taxon>
        <taxon>Dikarya</taxon>
        <taxon>Basidiomycota</taxon>
        <taxon>Pucciniomycotina</taxon>
        <taxon>Pucciniomycetes</taxon>
        <taxon>Pucciniales</taxon>
        <taxon>Pucciniaceae</taxon>
        <taxon>Puccinia</taxon>
    </lineage>
</organism>
<evidence type="ECO:0008006" key="4">
    <source>
        <dbReference type="Google" id="ProtNLM"/>
    </source>
</evidence>
<dbReference type="GeneID" id="10536863"/>
<sequence>MSDHKDKYDRYMIVWQCKTCSKKINRPAHESSCGNLLAHAARCSKKASNPSGHRTLASLGVSGTGDIDPRETDVFEFPQVLQRCVVWCAESAKPFSALEEDSMKRLLHPTILKNLPNRKMISQGIHMLYLCVQEKLCEELKMHEGALYLGVDVWQSPNGYDIIGTVVYRLVDDGAGNAKLDAMPLDFVQLKERHTGEYLARMICGIVSDNASNNETMISELESLNWKRFKGEEQWIRCFAHIVNLIVKAILRPFARKKSHGTAEYDESDEEEEHELIERFNEEKENSDLDDDADIHTTPEGNNDPELPSDDELTLADLEDLEPEDSRDNYTSDSCRQSLAKFRRIAMKLRKSPNSKAKFIEICQETECKKPHTIKRDVPTRWNSTYLQLASIVRCEEAIIMWQRDKQFGIPRNYHLQQEDFDLAADLVQILLPFYEITLQLSTSASARLADIVVMIDQITSNLGAVIANQVPDRDHPPALRNACRAGYALQTILHPSFKDEYFKLAKWPKEWIDEAVKLTREMYNKWYKPRNTESAPRSAANGQARVSVMLLTLKRRPPQVTPSTNGSLVPCIWKIGNRLMPSSGGQSRNGVEIHITAWHRWPLMSCVVQQQRLM</sequence>
<proteinExistence type="predicted"/>
<protein>
    <recommendedName>
        <fullName evidence="4">hAT-like transposase RNase-H fold domain-containing protein</fullName>
    </recommendedName>
</protein>
<dbReference type="SUPFAM" id="SSF53098">
    <property type="entry name" value="Ribonuclease H-like"/>
    <property type="match status" value="1"/>
</dbReference>
<accession>E3KAD7</accession>
<dbReference type="AlphaFoldDB" id="E3KAD7"/>
<dbReference type="Proteomes" id="UP000008783">
    <property type="component" value="Unassembled WGS sequence"/>
</dbReference>
<dbReference type="InterPro" id="IPR052717">
    <property type="entry name" value="Vacuolar_transposase_reg"/>
</dbReference>
<dbReference type="GO" id="GO:0005634">
    <property type="term" value="C:nucleus"/>
    <property type="evidence" value="ECO:0000318"/>
    <property type="project" value="GO_Central"/>
</dbReference>
<dbReference type="InterPro" id="IPR012337">
    <property type="entry name" value="RNaseH-like_sf"/>
</dbReference>
<dbReference type="GO" id="GO:0006357">
    <property type="term" value="P:regulation of transcription by RNA polymerase II"/>
    <property type="evidence" value="ECO:0000318"/>
    <property type="project" value="GO_Central"/>
</dbReference>
<dbReference type="RefSeq" id="XP_003325713.2">
    <property type="nucleotide sequence ID" value="XM_003325665.2"/>
</dbReference>
<reference evidence="3" key="2">
    <citation type="journal article" date="2011" name="Proc. Natl. Acad. Sci. U.S.A.">
        <title>Obligate biotrophy features unraveled by the genomic analysis of rust fungi.</title>
        <authorList>
            <person name="Duplessis S."/>
            <person name="Cuomo C.A."/>
            <person name="Lin Y.-C."/>
            <person name="Aerts A."/>
            <person name="Tisserant E."/>
            <person name="Veneault-Fourrey C."/>
            <person name="Joly D.L."/>
            <person name="Hacquard S."/>
            <person name="Amselem J."/>
            <person name="Cantarel B.L."/>
            <person name="Chiu R."/>
            <person name="Coutinho P.M."/>
            <person name="Feau N."/>
            <person name="Field M."/>
            <person name="Frey P."/>
            <person name="Gelhaye E."/>
            <person name="Goldberg J."/>
            <person name="Grabherr M.G."/>
            <person name="Kodira C.D."/>
            <person name="Kohler A."/>
            <person name="Kuees U."/>
            <person name="Lindquist E.A."/>
            <person name="Lucas S.M."/>
            <person name="Mago R."/>
            <person name="Mauceli E."/>
            <person name="Morin E."/>
            <person name="Murat C."/>
            <person name="Pangilinan J.L."/>
            <person name="Park R."/>
            <person name="Pearson M."/>
            <person name="Quesneville H."/>
            <person name="Rouhier N."/>
            <person name="Sakthikumar S."/>
            <person name="Salamov A.A."/>
            <person name="Schmutz J."/>
            <person name="Selles B."/>
            <person name="Shapiro H."/>
            <person name="Tanguay P."/>
            <person name="Tuskan G.A."/>
            <person name="Henrissat B."/>
            <person name="Van de Peer Y."/>
            <person name="Rouze P."/>
            <person name="Ellis J.G."/>
            <person name="Dodds P.N."/>
            <person name="Schein J.E."/>
            <person name="Zhong S."/>
            <person name="Hamelin R.C."/>
            <person name="Grigoriev I.V."/>
            <person name="Szabo L.J."/>
            <person name="Martin F."/>
        </authorList>
    </citation>
    <scope>NUCLEOTIDE SEQUENCE [LARGE SCALE GENOMIC DNA]</scope>
    <source>
        <strain evidence="3">CRL 75-36-700-3 / race SCCL</strain>
    </source>
</reference>
<gene>
    <name evidence="2" type="ORF">PGTG_06915</name>
</gene>
<keyword evidence="3" id="KW-1185">Reference proteome</keyword>
<dbReference type="VEuPathDB" id="FungiDB:PGTG_06915"/>
<feature type="region of interest" description="Disordered" evidence="1">
    <location>
        <begin position="281"/>
        <end position="311"/>
    </location>
</feature>
<reference key="1">
    <citation type="submission" date="2007-01" db="EMBL/GenBank/DDBJ databases">
        <title>The Genome Sequence of Puccinia graminis f. sp. tritici Strain CRL 75-36-700-3.</title>
        <authorList>
            <consortium name="The Broad Institute Genome Sequencing Platform"/>
            <person name="Birren B."/>
            <person name="Lander E."/>
            <person name="Galagan J."/>
            <person name="Nusbaum C."/>
            <person name="Devon K."/>
            <person name="Cuomo C."/>
            <person name="Jaffe D."/>
            <person name="Butler J."/>
            <person name="Alvarez P."/>
            <person name="Gnerre S."/>
            <person name="Grabherr M."/>
            <person name="Mauceli E."/>
            <person name="Brockman W."/>
            <person name="Young S."/>
            <person name="LaButti K."/>
            <person name="Sykes S."/>
            <person name="DeCaprio D."/>
            <person name="Crawford M."/>
            <person name="Koehrsen M."/>
            <person name="Engels R."/>
            <person name="Montgomery P."/>
            <person name="Pearson M."/>
            <person name="Howarth C."/>
            <person name="Larson L."/>
            <person name="White J."/>
            <person name="Zeng Q."/>
            <person name="Kodira C."/>
            <person name="Yandava C."/>
            <person name="Alvarado L."/>
            <person name="O'Leary S."/>
            <person name="Szabo L."/>
            <person name="Dean R."/>
            <person name="Schein J."/>
        </authorList>
    </citation>
    <scope>NUCLEOTIDE SEQUENCE</scope>
    <source>
        <strain>CRL 75-36-700-3</strain>
    </source>
</reference>
<dbReference type="KEGG" id="pgr:PGTG_06915"/>
<dbReference type="PANTHER" id="PTHR46169">
    <property type="entry name" value="DNA REPLICATION-RELATED ELEMENT FACTOR, ISOFORM A"/>
    <property type="match status" value="1"/>
</dbReference>
<evidence type="ECO:0000313" key="3">
    <source>
        <dbReference type="Proteomes" id="UP000008783"/>
    </source>
</evidence>
<dbReference type="OrthoDB" id="2748837at2759"/>
<evidence type="ECO:0000313" key="2">
    <source>
        <dbReference type="EMBL" id="EFP81294.2"/>
    </source>
</evidence>